<evidence type="ECO:0000313" key="2">
    <source>
        <dbReference type="Proteomes" id="UP000031668"/>
    </source>
</evidence>
<reference evidence="1 2" key="1">
    <citation type="journal article" date="2014" name="Genome Biol. Evol.">
        <title>The genome of the myxosporean Thelohanellus kitauei shows adaptations to nutrient acquisition within its fish host.</title>
        <authorList>
            <person name="Yang Y."/>
            <person name="Xiong J."/>
            <person name="Zhou Z."/>
            <person name="Huo F."/>
            <person name="Miao W."/>
            <person name="Ran C."/>
            <person name="Liu Y."/>
            <person name="Zhang J."/>
            <person name="Feng J."/>
            <person name="Wang M."/>
            <person name="Wang M."/>
            <person name="Wang L."/>
            <person name="Yao B."/>
        </authorList>
    </citation>
    <scope>NUCLEOTIDE SEQUENCE [LARGE SCALE GENOMIC DNA]</scope>
    <source>
        <strain evidence="1">Wuqing</strain>
    </source>
</reference>
<gene>
    <name evidence="1" type="ORF">RF11_06560</name>
</gene>
<organism evidence="1 2">
    <name type="scientific">Thelohanellus kitauei</name>
    <name type="common">Myxosporean</name>
    <dbReference type="NCBI Taxonomy" id="669202"/>
    <lineage>
        <taxon>Eukaryota</taxon>
        <taxon>Metazoa</taxon>
        <taxon>Cnidaria</taxon>
        <taxon>Myxozoa</taxon>
        <taxon>Myxosporea</taxon>
        <taxon>Bivalvulida</taxon>
        <taxon>Platysporina</taxon>
        <taxon>Myxobolidae</taxon>
        <taxon>Thelohanellus</taxon>
    </lineage>
</organism>
<dbReference type="AlphaFoldDB" id="A0A0C2N5V0"/>
<dbReference type="EMBL" id="JWZT01000075">
    <property type="protein sequence ID" value="KII75026.1"/>
    <property type="molecule type" value="Genomic_DNA"/>
</dbReference>
<name>A0A0C2N5V0_THEKT</name>
<evidence type="ECO:0000313" key="1">
    <source>
        <dbReference type="EMBL" id="KII75026.1"/>
    </source>
</evidence>
<protein>
    <submittedName>
        <fullName evidence="1">Uncharacterized protein</fullName>
    </submittedName>
</protein>
<dbReference type="Proteomes" id="UP000031668">
    <property type="component" value="Unassembled WGS sequence"/>
</dbReference>
<sequence length="145" mass="16336">MYPYPGTENDATKCEKLSVKANINKNPPLWSSDSEDEFIVDKHGVYRTGQTGTKPQTLRQYNKMDIELSMALQNKMTSSNIHFKTRVDFIPLHNTICIHRGLDGHQALLIKDALLACARLLHFFCVPFLPIKAKATGSSFSLVLQ</sequence>
<comment type="caution">
    <text evidence="1">The sequence shown here is derived from an EMBL/GenBank/DDBJ whole genome shotgun (WGS) entry which is preliminary data.</text>
</comment>
<proteinExistence type="predicted"/>
<accession>A0A0C2N5V0</accession>
<keyword evidence="2" id="KW-1185">Reference proteome</keyword>